<sequence length="816" mass="91126">MALHAIQLINHDDKTDVVASPIIAARERLDLGVKQLTNQNHFYSGKTKDATALFSAGSLHIGGRLNSADEAEGSAEVINNHSALIESLGKMTRNVHKINNTNDFFKSELQVVSDKAVDWYYIVPSGVPKSELRLDRRLLSWWSKSRGRNGWRVNSKPEEIEKPFNNDVQSNYLPEANQCVGGGVAPNCQLSVHSYYLPKDSAWQYFAIKPTMRENLAELLNNAKVPVEPVAPIKPEAPINGNAAAQQAYEKLLAEYHAYKALYDKAYQTYLTEKSHFEKKVLPAYWQWVKDNQNAFTQLNTAISAHNQKFASLAGVEYKDYWVTKINKEVIKENVVTQSQAGEILSGSDLSVTTDKFVNDKSRILIGGHFALNGNLEMKQEQGRQITETYGDKYYSYLKKRKSKTGSFKNKYKRVNTSEQSGLLSNPEKSITLPVAQVFDQYDFDSHSLVEKPTGESSPLPSSSLYKINPNADSHVLIETDPVFTDKKRWLSSDYMFNALRHDHNNVQKRLGDGYYEQRLVREQINQLTGRQYLGNYTNFDSQYKALMDAGITFAEKFNLRLGVTLSPKQVAQLTSDIVWFETKSVRLANGETISVLAPKVYAVARKGDIDSQGTLLSANSLSLNSNAILNEGRIAGREWVQFNAMHLKNSGTVTGNVVTGNVKGNVENIGGTIEANRAILLDVGGDFIHHSTTRASDIDMAEFNRTETALDRKALLHVKGENGALYIHANNVNMAGAEIINDGQGETYLKAQNHLHLTKVNVGVDENIGSGNHYRKQSDKNLCVVGCFASFPYGCFPCLCQHCLMPQHPFHSCHQ</sequence>
<evidence type="ECO:0000313" key="2">
    <source>
        <dbReference type="Proteomes" id="UP000006457"/>
    </source>
</evidence>
<comment type="caution">
    <text evidence="1">The sequence shown here is derived from an EMBL/GenBank/DDBJ whole genome shotgun (WGS) entry which is preliminary data.</text>
</comment>
<organism evidence="1 2">
    <name type="scientific">Pasteurella bettyae CCUG 2042</name>
    <dbReference type="NCBI Taxonomy" id="1095749"/>
    <lineage>
        <taxon>Bacteria</taxon>
        <taxon>Pseudomonadati</taxon>
        <taxon>Pseudomonadota</taxon>
        <taxon>Gammaproteobacteria</taxon>
        <taxon>Pasteurellales</taxon>
        <taxon>Pasteurellaceae</taxon>
        <taxon>Pasteurella</taxon>
    </lineage>
</organism>
<gene>
    <name evidence="1" type="ORF">HMPREF1052_2148</name>
</gene>
<proteinExistence type="predicted"/>
<keyword evidence="2" id="KW-1185">Reference proteome</keyword>
<reference evidence="1 2" key="1">
    <citation type="submission" date="2012-03" db="EMBL/GenBank/DDBJ databases">
        <authorList>
            <person name="Harkins D.M."/>
            <person name="Madupu R."/>
            <person name="Durkin A.S."/>
            <person name="Torralba M."/>
            <person name="Methe B."/>
            <person name="Sutton G.G."/>
            <person name="Nelson K.E."/>
        </authorList>
    </citation>
    <scope>NUCLEOTIDE SEQUENCE [LARGE SCALE GENOMIC DNA]</scope>
    <source>
        <strain evidence="1 2">CCUG 2042</strain>
    </source>
</reference>
<protein>
    <submittedName>
        <fullName evidence="1">Uncharacterized protein</fullName>
    </submittedName>
</protein>
<dbReference type="eggNOG" id="COG3210">
    <property type="taxonomic scope" value="Bacteria"/>
</dbReference>
<dbReference type="EMBL" id="AJSX01000013">
    <property type="protein sequence ID" value="EIJ70894.1"/>
    <property type="molecule type" value="Genomic_DNA"/>
</dbReference>
<accession>I3DGQ1</accession>
<dbReference type="AlphaFoldDB" id="I3DGQ1"/>
<dbReference type="eggNOG" id="COG2268">
    <property type="taxonomic scope" value="Bacteria"/>
</dbReference>
<dbReference type="Proteomes" id="UP000006457">
    <property type="component" value="Unassembled WGS sequence"/>
</dbReference>
<evidence type="ECO:0000313" key="1">
    <source>
        <dbReference type="EMBL" id="EIJ70894.1"/>
    </source>
</evidence>
<name>I3DGQ1_9PAST</name>
<dbReference type="PATRIC" id="fig|1095749.3.peg.620"/>